<evidence type="ECO:0000313" key="1">
    <source>
        <dbReference type="EMBL" id="CDF33700.1"/>
    </source>
</evidence>
<dbReference type="EMBL" id="HG001655">
    <property type="protein sequence ID" value="CDF33700.1"/>
    <property type="molecule type" value="Genomic_DNA"/>
</dbReference>
<accession>R7Q888</accession>
<dbReference type="Proteomes" id="UP000012073">
    <property type="component" value="Unassembled WGS sequence"/>
</dbReference>
<sequence length="60" mass="6696">MVCTFAHTVLIYDDGDDANFSEIPAKSVVARLPESPTSFFPRRCDYTSVCQPLRLTEKGV</sequence>
<dbReference type="AlphaFoldDB" id="R7Q888"/>
<dbReference type="GeneID" id="17321236"/>
<dbReference type="Gramene" id="CDF33700">
    <property type="protein sequence ID" value="CDF33700"/>
    <property type="gene ID" value="CHC_T00002491001"/>
</dbReference>
<evidence type="ECO:0000313" key="2">
    <source>
        <dbReference type="Proteomes" id="UP000012073"/>
    </source>
</evidence>
<proteinExistence type="predicted"/>
<name>R7Q888_CHOCR</name>
<dbReference type="KEGG" id="ccp:CHC_T00002491001"/>
<protein>
    <submittedName>
        <fullName evidence="1">Uncharacterized protein</fullName>
    </submittedName>
</protein>
<gene>
    <name evidence="1" type="ORF">CHC_T00002491001</name>
</gene>
<organism evidence="1 2">
    <name type="scientific">Chondrus crispus</name>
    <name type="common">Carrageen Irish moss</name>
    <name type="synonym">Polymorpha crispa</name>
    <dbReference type="NCBI Taxonomy" id="2769"/>
    <lineage>
        <taxon>Eukaryota</taxon>
        <taxon>Rhodophyta</taxon>
        <taxon>Florideophyceae</taxon>
        <taxon>Rhodymeniophycidae</taxon>
        <taxon>Gigartinales</taxon>
        <taxon>Gigartinaceae</taxon>
        <taxon>Chondrus</taxon>
    </lineage>
</organism>
<reference evidence="2" key="1">
    <citation type="journal article" date="2013" name="Proc. Natl. Acad. Sci. U.S.A.">
        <title>Genome structure and metabolic features in the red seaweed Chondrus crispus shed light on evolution of the Archaeplastida.</title>
        <authorList>
            <person name="Collen J."/>
            <person name="Porcel B."/>
            <person name="Carre W."/>
            <person name="Ball S.G."/>
            <person name="Chaparro C."/>
            <person name="Tonon T."/>
            <person name="Barbeyron T."/>
            <person name="Michel G."/>
            <person name="Noel B."/>
            <person name="Valentin K."/>
            <person name="Elias M."/>
            <person name="Artiguenave F."/>
            <person name="Arun A."/>
            <person name="Aury J.M."/>
            <person name="Barbosa-Neto J.F."/>
            <person name="Bothwell J.H."/>
            <person name="Bouget F.Y."/>
            <person name="Brillet L."/>
            <person name="Cabello-Hurtado F."/>
            <person name="Capella-Gutierrez S."/>
            <person name="Charrier B."/>
            <person name="Cladiere L."/>
            <person name="Cock J.M."/>
            <person name="Coelho S.M."/>
            <person name="Colleoni C."/>
            <person name="Czjzek M."/>
            <person name="Da Silva C."/>
            <person name="Delage L."/>
            <person name="Denoeud F."/>
            <person name="Deschamps P."/>
            <person name="Dittami S.M."/>
            <person name="Gabaldon T."/>
            <person name="Gachon C.M."/>
            <person name="Groisillier A."/>
            <person name="Herve C."/>
            <person name="Jabbari K."/>
            <person name="Katinka M."/>
            <person name="Kloareg B."/>
            <person name="Kowalczyk N."/>
            <person name="Labadie K."/>
            <person name="Leblanc C."/>
            <person name="Lopez P.J."/>
            <person name="McLachlan D.H."/>
            <person name="Meslet-Cladiere L."/>
            <person name="Moustafa A."/>
            <person name="Nehr Z."/>
            <person name="Nyvall Collen P."/>
            <person name="Panaud O."/>
            <person name="Partensky F."/>
            <person name="Poulain J."/>
            <person name="Rensing S.A."/>
            <person name="Rousvoal S."/>
            <person name="Samson G."/>
            <person name="Symeonidi A."/>
            <person name="Weissenbach J."/>
            <person name="Zambounis A."/>
            <person name="Wincker P."/>
            <person name="Boyen C."/>
        </authorList>
    </citation>
    <scope>NUCLEOTIDE SEQUENCE [LARGE SCALE GENOMIC DNA]</scope>
    <source>
        <strain evidence="2">cv. Stackhouse</strain>
    </source>
</reference>
<dbReference type="RefSeq" id="XP_005713519.1">
    <property type="nucleotide sequence ID" value="XM_005713462.1"/>
</dbReference>
<keyword evidence="2" id="KW-1185">Reference proteome</keyword>